<protein>
    <submittedName>
        <fullName evidence="1">Uncharacterized protein</fullName>
    </submittedName>
</protein>
<dbReference type="InterPro" id="IPR041025">
    <property type="entry name" value="HNH_repeat"/>
</dbReference>
<name>A0A842FR77_9LIST</name>
<accession>A0A842FR77</accession>
<proteinExistence type="predicted"/>
<evidence type="ECO:0000313" key="1">
    <source>
        <dbReference type="EMBL" id="MBC2293018.1"/>
    </source>
</evidence>
<sequence length="189" mass="22222">MRIHNQKSRYPDENIMNEMKTLAEELGRAPKRREYIRSGMAIKRYGTWTEALLRAGIEPLDIRKSIPKDALIDMLVQKTEELGYLPKASSDEFLYDRQAIKKFGSWNNFVKAAKLTPRDPGESVTNSKKRKRHTLESLMELALQMEIDNGRFPSYREYPYFESVMQRFQTWNKFVAACEKRKCKKDTNS</sequence>
<dbReference type="Pfam" id="PF18780">
    <property type="entry name" value="HNH_repeat"/>
    <property type="match status" value="2"/>
</dbReference>
<gene>
    <name evidence="1" type="ORF">HCC36_07205</name>
</gene>
<comment type="caution">
    <text evidence="1">The sequence shown here is derived from an EMBL/GenBank/DDBJ whole genome shotgun (WGS) entry which is preliminary data.</text>
</comment>
<dbReference type="AlphaFoldDB" id="A0A842FR77"/>
<dbReference type="RefSeq" id="WP_185629076.1">
    <property type="nucleotide sequence ID" value="NZ_JAARZT010000011.1"/>
</dbReference>
<evidence type="ECO:0000313" key="2">
    <source>
        <dbReference type="Proteomes" id="UP000543005"/>
    </source>
</evidence>
<dbReference type="EMBL" id="JAARZT010000011">
    <property type="protein sequence ID" value="MBC2293018.1"/>
    <property type="molecule type" value="Genomic_DNA"/>
</dbReference>
<organism evidence="1 2">
    <name type="scientific">Listeria booriae</name>
    <dbReference type="NCBI Taxonomy" id="1552123"/>
    <lineage>
        <taxon>Bacteria</taxon>
        <taxon>Bacillati</taxon>
        <taxon>Bacillota</taxon>
        <taxon>Bacilli</taxon>
        <taxon>Bacillales</taxon>
        <taxon>Listeriaceae</taxon>
        <taxon>Listeria</taxon>
    </lineage>
</organism>
<dbReference type="Proteomes" id="UP000543005">
    <property type="component" value="Unassembled WGS sequence"/>
</dbReference>
<reference evidence="1 2" key="1">
    <citation type="submission" date="2020-03" db="EMBL/GenBank/DDBJ databases">
        <title>Soil Listeria distribution.</title>
        <authorList>
            <person name="Liao J."/>
            <person name="Wiedmann M."/>
        </authorList>
    </citation>
    <scope>NUCLEOTIDE SEQUENCE [LARGE SCALE GENOMIC DNA]</scope>
    <source>
        <strain evidence="1 2">FSL L7-0051</strain>
    </source>
</reference>